<keyword evidence="2" id="KW-1185">Reference proteome</keyword>
<dbReference type="EMBL" id="LXQA010036255">
    <property type="protein sequence ID" value="MCH97919.1"/>
    <property type="molecule type" value="Genomic_DNA"/>
</dbReference>
<organism evidence="1 2">
    <name type="scientific">Trifolium medium</name>
    <dbReference type="NCBI Taxonomy" id="97028"/>
    <lineage>
        <taxon>Eukaryota</taxon>
        <taxon>Viridiplantae</taxon>
        <taxon>Streptophyta</taxon>
        <taxon>Embryophyta</taxon>
        <taxon>Tracheophyta</taxon>
        <taxon>Spermatophyta</taxon>
        <taxon>Magnoliopsida</taxon>
        <taxon>eudicotyledons</taxon>
        <taxon>Gunneridae</taxon>
        <taxon>Pentapetalae</taxon>
        <taxon>rosids</taxon>
        <taxon>fabids</taxon>
        <taxon>Fabales</taxon>
        <taxon>Fabaceae</taxon>
        <taxon>Papilionoideae</taxon>
        <taxon>50 kb inversion clade</taxon>
        <taxon>NPAAA clade</taxon>
        <taxon>Hologalegina</taxon>
        <taxon>IRL clade</taxon>
        <taxon>Trifolieae</taxon>
        <taxon>Trifolium</taxon>
    </lineage>
</organism>
<proteinExistence type="predicted"/>
<evidence type="ECO:0000313" key="1">
    <source>
        <dbReference type="EMBL" id="MCH97919.1"/>
    </source>
</evidence>
<gene>
    <name evidence="1" type="ORF">A2U01_0018916</name>
</gene>
<comment type="caution">
    <text evidence="1">The sequence shown here is derived from an EMBL/GenBank/DDBJ whole genome shotgun (WGS) entry which is preliminary data.</text>
</comment>
<sequence>MGKSSPDLGTPKNLNNITVEICTNNVPLNAGCVFDKEKHTFTMEECLEHHRLSTCLTERPGHDGMFTPRGRKPNDGLFPRLSLETDFEHSNRLPKPLEHSVHDTRYQATTIV</sequence>
<dbReference type="AlphaFoldDB" id="A0A392NFE5"/>
<protein>
    <submittedName>
        <fullName evidence="1">Uncharacterized protein</fullName>
    </submittedName>
</protein>
<accession>A0A392NFE5</accession>
<name>A0A392NFE5_9FABA</name>
<dbReference type="Proteomes" id="UP000265520">
    <property type="component" value="Unassembled WGS sequence"/>
</dbReference>
<evidence type="ECO:0000313" key="2">
    <source>
        <dbReference type="Proteomes" id="UP000265520"/>
    </source>
</evidence>
<reference evidence="1 2" key="1">
    <citation type="journal article" date="2018" name="Front. Plant Sci.">
        <title>Red Clover (Trifolium pratense) and Zigzag Clover (T. medium) - A Picture of Genomic Similarities and Differences.</title>
        <authorList>
            <person name="Dluhosova J."/>
            <person name="Istvanek J."/>
            <person name="Nedelnik J."/>
            <person name="Repkova J."/>
        </authorList>
    </citation>
    <scope>NUCLEOTIDE SEQUENCE [LARGE SCALE GENOMIC DNA]</scope>
    <source>
        <strain evidence="2">cv. 10/8</strain>
        <tissue evidence="1">Leaf</tissue>
    </source>
</reference>